<gene>
    <name evidence="2" type="ORF">ENS29_15735</name>
</gene>
<reference evidence="2" key="1">
    <citation type="journal article" date="2020" name="mSystems">
        <title>Genome- and Community-Level Interaction Insights into Carbon Utilization and Element Cycling Functions of Hydrothermarchaeota in Hydrothermal Sediment.</title>
        <authorList>
            <person name="Zhou Z."/>
            <person name="Liu Y."/>
            <person name="Xu W."/>
            <person name="Pan J."/>
            <person name="Luo Z.H."/>
            <person name="Li M."/>
        </authorList>
    </citation>
    <scope>NUCLEOTIDE SEQUENCE [LARGE SCALE GENOMIC DNA]</scope>
    <source>
        <strain evidence="2">SpSt-477</strain>
    </source>
</reference>
<comment type="caution">
    <text evidence="2">The sequence shown here is derived from an EMBL/GenBank/DDBJ whole genome shotgun (WGS) entry which is preliminary data.</text>
</comment>
<dbReference type="Gene3D" id="3.40.50.1980">
    <property type="entry name" value="Nitrogenase molybdenum iron protein domain"/>
    <property type="match status" value="2"/>
</dbReference>
<feature type="domain" description="Fe/B12 periplasmic-binding" evidence="1">
    <location>
        <begin position="45"/>
        <end position="322"/>
    </location>
</feature>
<dbReference type="Pfam" id="PF01497">
    <property type="entry name" value="Peripla_BP_2"/>
    <property type="match status" value="1"/>
</dbReference>
<dbReference type="PANTHER" id="PTHR30535">
    <property type="entry name" value="VITAMIN B12-BINDING PROTEIN"/>
    <property type="match status" value="1"/>
</dbReference>
<evidence type="ECO:0000259" key="1">
    <source>
        <dbReference type="PROSITE" id="PS50983"/>
    </source>
</evidence>
<dbReference type="InterPro" id="IPR050902">
    <property type="entry name" value="ABC_Transporter_SBP"/>
</dbReference>
<proteinExistence type="predicted"/>
<dbReference type="AlphaFoldDB" id="A0A7C4W116"/>
<evidence type="ECO:0000313" key="2">
    <source>
        <dbReference type="EMBL" id="HGU34275.1"/>
    </source>
</evidence>
<protein>
    <submittedName>
        <fullName evidence="2">Iron ABC transporter substrate-binding protein</fullName>
    </submittedName>
</protein>
<dbReference type="InterPro" id="IPR002491">
    <property type="entry name" value="ABC_transptr_periplasmic_BD"/>
</dbReference>
<dbReference type="SUPFAM" id="SSF53807">
    <property type="entry name" value="Helical backbone' metal receptor"/>
    <property type="match status" value="1"/>
</dbReference>
<dbReference type="PANTHER" id="PTHR30535:SF34">
    <property type="entry name" value="MOLYBDATE-BINDING PROTEIN MOLA"/>
    <property type="match status" value="1"/>
</dbReference>
<dbReference type="PROSITE" id="PS50983">
    <property type="entry name" value="FE_B12_PBP"/>
    <property type="match status" value="1"/>
</dbReference>
<name>A0A7C4W116_9BACT</name>
<organism evidence="2">
    <name type="scientific">Desulfatirhabdium butyrativorans</name>
    <dbReference type="NCBI Taxonomy" id="340467"/>
    <lineage>
        <taxon>Bacteria</taxon>
        <taxon>Pseudomonadati</taxon>
        <taxon>Thermodesulfobacteriota</taxon>
        <taxon>Desulfobacteria</taxon>
        <taxon>Desulfobacterales</taxon>
        <taxon>Desulfatirhabdiaceae</taxon>
        <taxon>Desulfatirhabdium</taxon>
    </lineage>
</organism>
<accession>A0A7C4W116</accession>
<dbReference type="EMBL" id="DSUH01000363">
    <property type="protein sequence ID" value="HGU34275.1"/>
    <property type="molecule type" value="Genomic_DNA"/>
</dbReference>
<sequence>MKRLWLMVCCWMLGSWLVGHAPIGLAMEITDMVGRKISFRDVPKRILCLGPGALRLIVYLDAASLVCGIEDMEKTMGTVSRPYILAHPELLNLPVCGPGGPASINKKPDMELILSRMPDAVFVTYMDAALADATQKTLGIPVFILNYGAFATFDTVVYDTLRTAGKVLGRSARAETVVAAIEGMRSDLHRRTAHLTERPGVYVGGIGYRGAFGIESTEKQYIPFDWVHARNLAETLESKIGSHVFIDKEILLRLDPEYIFLDGGGSALIREDARKHPDFYGTLGAFRKGKVYWLLPFNSYATNVDTALADAYAIGKILYPKAFEDVDPERKADEIYTLLVGKPVYAEMKKAYGVLGRKWEEAVER</sequence>